<dbReference type="GO" id="GO:0005524">
    <property type="term" value="F:ATP binding"/>
    <property type="evidence" value="ECO:0007669"/>
    <property type="project" value="UniProtKB-UniRule"/>
</dbReference>
<evidence type="ECO:0000256" key="9">
    <source>
        <dbReference type="ARBA" id="ARBA00022777"/>
    </source>
</evidence>
<keyword evidence="15" id="KW-1185">Reference proteome</keyword>
<evidence type="ECO:0000256" key="7">
    <source>
        <dbReference type="ARBA" id="ARBA00022679"/>
    </source>
</evidence>
<comment type="function">
    <text evidence="1 13">Transfers the gamma-phosphate of ATP to the 4'-position of a tetraacyldisaccharide 1-phosphate intermediate (termed DS-1-P) to form tetraacyldisaccharide 1,4'-bis-phosphate (lipid IVA).</text>
</comment>
<accession>A0A0F3GJD9</accession>
<evidence type="ECO:0000256" key="4">
    <source>
        <dbReference type="ARBA" id="ARBA00016436"/>
    </source>
</evidence>
<comment type="similarity">
    <text evidence="13">Belongs to the LpxK family.</text>
</comment>
<comment type="catalytic activity">
    <reaction evidence="13">
        <text>a lipid A disaccharide + ATP = a lipid IVA + ADP + H(+)</text>
        <dbReference type="Rhea" id="RHEA:67840"/>
        <dbReference type="ChEBI" id="CHEBI:15378"/>
        <dbReference type="ChEBI" id="CHEBI:30616"/>
        <dbReference type="ChEBI" id="CHEBI:176343"/>
        <dbReference type="ChEBI" id="CHEBI:176425"/>
        <dbReference type="ChEBI" id="CHEBI:456216"/>
        <dbReference type="EC" id="2.7.1.130"/>
    </reaction>
</comment>
<evidence type="ECO:0000256" key="6">
    <source>
        <dbReference type="ARBA" id="ARBA00022556"/>
    </source>
</evidence>
<evidence type="ECO:0000256" key="5">
    <source>
        <dbReference type="ARBA" id="ARBA00022516"/>
    </source>
</evidence>
<dbReference type="NCBIfam" id="TIGR00682">
    <property type="entry name" value="lpxK"/>
    <property type="match status" value="1"/>
</dbReference>
<dbReference type="PATRIC" id="fig|29290.4.peg.7641"/>
<protein>
    <recommendedName>
        <fullName evidence="4 13">Tetraacyldisaccharide 4'-kinase</fullName>
        <ecNumber evidence="3 13">2.7.1.130</ecNumber>
    </recommendedName>
    <alternativeName>
        <fullName evidence="12 13">Lipid A 4'-kinase</fullName>
    </alternativeName>
</protein>
<name>A0A0F3GJD9_9BACT</name>
<evidence type="ECO:0000256" key="2">
    <source>
        <dbReference type="ARBA" id="ARBA00004870"/>
    </source>
</evidence>
<evidence type="ECO:0000256" key="12">
    <source>
        <dbReference type="ARBA" id="ARBA00029757"/>
    </source>
</evidence>
<proteinExistence type="inferred from homology"/>
<keyword evidence="7 13" id="KW-0808">Transferase</keyword>
<dbReference type="EMBL" id="LACI01002446">
    <property type="protein sequence ID" value="KJU82011.1"/>
    <property type="molecule type" value="Genomic_DNA"/>
</dbReference>
<feature type="binding site" evidence="13">
    <location>
        <begin position="40"/>
        <end position="47"/>
    </location>
    <ligand>
        <name>ATP</name>
        <dbReference type="ChEBI" id="CHEBI:30616"/>
    </ligand>
</feature>
<comment type="caution">
    <text evidence="14">The sequence shown here is derived from an EMBL/GenBank/DDBJ whole genome shotgun (WGS) entry which is preliminary data.</text>
</comment>
<keyword evidence="6 13" id="KW-0441">Lipid A biosynthesis</keyword>
<keyword evidence="9 13" id="KW-0418">Kinase</keyword>
<sequence length="331" mass="36397">MYDMNIIEHLYNIGLTLKRNRATKRQRRLSCRVISVGNITLGGTGKTPLVIALAQEALRLGLRPCILTRGYRGKTRGPCFVSMGNGPLMDVAEAGDEPVLMALRLPQVEVIKGPNRYEAAQLSQNADIFILDDAFQHFALHRDIDIVLVDCLRGFGNGRLFPAGPLREPLAQLARANIIVTTRSDITGSDIITTLCNRAGATCPADITTEIYNAQHRPTCLRSSDGKDLPLSVIAGQGVFAFCGIGNPDAFRLTLQAMGADVVGMMTFPDHHRYDNSDLKKIFKKSGNAQWIITTEKDIIKIRQNPLAGKVLCLLIDFEIDGGFYKRVFGI</sequence>
<evidence type="ECO:0000313" key="14">
    <source>
        <dbReference type="EMBL" id="KJU82011.1"/>
    </source>
</evidence>
<dbReference type="Pfam" id="PF02606">
    <property type="entry name" value="LpxK"/>
    <property type="match status" value="1"/>
</dbReference>
<keyword evidence="5 13" id="KW-0444">Lipid biosynthesis</keyword>
<dbReference type="InterPro" id="IPR027417">
    <property type="entry name" value="P-loop_NTPase"/>
</dbReference>
<keyword evidence="11 13" id="KW-0443">Lipid metabolism</keyword>
<reference evidence="14 15" key="1">
    <citation type="submission" date="2015-02" db="EMBL/GenBank/DDBJ databases">
        <title>Single-cell genomics of uncultivated deep-branching MTB reveals a conserved set of magnetosome genes.</title>
        <authorList>
            <person name="Kolinko S."/>
            <person name="Richter M."/>
            <person name="Glockner F.O."/>
            <person name="Brachmann A."/>
            <person name="Schuler D."/>
        </authorList>
    </citation>
    <scope>NUCLEOTIDE SEQUENCE [LARGE SCALE GENOMIC DNA]</scope>
    <source>
        <strain evidence="14">TM-1</strain>
    </source>
</reference>
<dbReference type="GO" id="GO:0009245">
    <property type="term" value="P:lipid A biosynthetic process"/>
    <property type="evidence" value="ECO:0007669"/>
    <property type="project" value="UniProtKB-UniRule"/>
</dbReference>
<dbReference type="SUPFAM" id="SSF52540">
    <property type="entry name" value="P-loop containing nucleoside triphosphate hydrolases"/>
    <property type="match status" value="1"/>
</dbReference>
<comment type="pathway">
    <text evidence="2 13">Glycolipid biosynthesis; lipid IV(A) biosynthesis; lipid IV(A) from (3R)-3-hydroxytetradecanoyl-[acyl-carrier-protein] and UDP-N-acetyl-alpha-D-glucosamine: step 6/6.</text>
</comment>
<dbReference type="UniPathway" id="UPA00359">
    <property type="reaction ID" value="UER00482"/>
</dbReference>
<dbReference type="AlphaFoldDB" id="A0A0F3GJD9"/>
<gene>
    <name evidence="13" type="primary">lpxK</name>
    <name evidence="14" type="ORF">MBAV_005786</name>
</gene>
<evidence type="ECO:0000256" key="8">
    <source>
        <dbReference type="ARBA" id="ARBA00022741"/>
    </source>
</evidence>
<evidence type="ECO:0000256" key="13">
    <source>
        <dbReference type="HAMAP-Rule" id="MF_00409"/>
    </source>
</evidence>
<evidence type="ECO:0000256" key="11">
    <source>
        <dbReference type="ARBA" id="ARBA00023098"/>
    </source>
</evidence>
<evidence type="ECO:0000256" key="3">
    <source>
        <dbReference type="ARBA" id="ARBA00012071"/>
    </source>
</evidence>
<dbReference type="Proteomes" id="UP000033423">
    <property type="component" value="Unassembled WGS sequence"/>
</dbReference>
<evidence type="ECO:0000256" key="1">
    <source>
        <dbReference type="ARBA" id="ARBA00002274"/>
    </source>
</evidence>
<evidence type="ECO:0000256" key="10">
    <source>
        <dbReference type="ARBA" id="ARBA00022840"/>
    </source>
</evidence>
<organism evidence="14 15">
    <name type="scientific">Candidatus Magnetobacterium bavaricum</name>
    <dbReference type="NCBI Taxonomy" id="29290"/>
    <lineage>
        <taxon>Bacteria</taxon>
        <taxon>Pseudomonadati</taxon>
        <taxon>Nitrospirota</taxon>
        <taxon>Thermodesulfovibrionia</taxon>
        <taxon>Thermodesulfovibrionales</taxon>
        <taxon>Candidatus Magnetobacteriaceae</taxon>
        <taxon>Candidatus Magnetobacterium</taxon>
    </lineage>
</organism>
<evidence type="ECO:0000313" key="15">
    <source>
        <dbReference type="Proteomes" id="UP000033423"/>
    </source>
</evidence>
<keyword evidence="8 13" id="KW-0547">Nucleotide-binding</keyword>
<dbReference type="GO" id="GO:0009029">
    <property type="term" value="F:lipid-A 4'-kinase activity"/>
    <property type="evidence" value="ECO:0007669"/>
    <property type="project" value="UniProtKB-UniRule"/>
</dbReference>
<dbReference type="GO" id="GO:0005886">
    <property type="term" value="C:plasma membrane"/>
    <property type="evidence" value="ECO:0007669"/>
    <property type="project" value="TreeGrafter"/>
</dbReference>
<dbReference type="EC" id="2.7.1.130" evidence="3 13"/>
<dbReference type="GO" id="GO:0009244">
    <property type="term" value="P:lipopolysaccharide core region biosynthetic process"/>
    <property type="evidence" value="ECO:0007669"/>
    <property type="project" value="TreeGrafter"/>
</dbReference>
<dbReference type="HAMAP" id="MF_00409">
    <property type="entry name" value="LpxK"/>
    <property type="match status" value="1"/>
</dbReference>
<dbReference type="PANTHER" id="PTHR42724:SF1">
    <property type="entry name" value="TETRAACYLDISACCHARIDE 4'-KINASE, MITOCHONDRIAL-RELATED"/>
    <property type="match status" value="1"/>
</dbReference>
<dbReference type="PANTHER" id="PTHR42724">
    <property type="entry name" value="TETRAACYLDISACCHARIDE 4'-KINASE"/>
    <property type="match status" value="1"/>
</dbReference>
<keyword evidence="10 13" id="KW-0067">ATP-binding</keyword>
<dbReference type="InterPro" id="IPR003758">
    <property type="entry name" value="LpxK"/>
</dbReference>